<evidence type="ECO:0000259" key="4">
    <source>
        <dbReference type="Pfam" id="PF23585"/>
    </source>
</evidence>
<evidence type="ECO:0000256" key="3">
    <source>
        <dbReference type="SAM" id="SignalP"/>
    </source>
</evidence>
<keyword evidence="2" id="KW-0472">Membrane</keyword>
<comment type="caution">
    <text evidence="5">The sequence shown here is derived from an EMBL/GenBank/DDBJ whole genome shotgun (WGS) entry which is preliminary data.</text>
</comment>
<evidence type="ECO:0000313" key="6">
    <source>
        <dbReference type="Proteomes" id="UP000223968"/>
    </source>
</evidence>
<keyword evidence="2" id="KW-0812">Transmembrane</keyword>
<keyword evidence="2" id="KW-1133">Transmembrane helix</keyword>
<name>A0A2B7Y702_9EURO</name>
<dbReference type="InterPro" id="IPR055561">
    <property type="entry name" value="DUF7137"/>
</dbReference>
<dbReference type="STRING" id="1447875.A0A2B7Y702"/>
<evidence type="ECO:0000256" key="2">
    <source>
        <dbReference type="SAM" id="Phobius"/>
    </source>
</evidence>
<feature type="compositionally biased region" description="Basic and acidic residues" evidence="1">
    <location>
        <begin position="88"/>
        <end position="106"/>
    </location>
</feature>
<organism evidence="5 6">
    <name type="scientific">Helicocarpus griseus UAMH5409</name>
    <dbReference type="NCBI Taxonomy" id="1447875"/>
    <lineage>
        <taxon>Eukaryota</taxon>
        <taxon>Fungi</taxon>
        <taxon>Dikarya</taxon>
        <taxon>Ascomycota</taxon>
        <taxon>Pezizomycotina</taxon>
        <taxon>Eurotiomycetes</taxon>
        <taxon>Eurotiomycetidae</taxon>
        <taxon>Onygenales</taxon>
        <taxon>Ajellomycetaceae</taxon>
        <taxon>Helicocarpus</taxon>
    </lineage>
</organism>
<feature type="transmembrane region" description="Helical" evidence="2">
    <location>
        <begin position="260"/>
        <end position="282"/>
    </location>
</feature>
<dbReference type="Proteomes" id="UP000223968">
    <property type="component" value="Unassembled WGS sequence"/>
</dbReference>
<dbReference type="OrthoDB" id="2435509at2759"/>
<dbReference type="Pfam" id="PF23585">
    <property type="entry name" value="DUF7137"/>
    <property type="match status" value="1"/>
</dbReference>
<feature type="compositionally biased region" description="Polar residues" evidence="1">
    <location>
        <begin position="52"/>
        <end position="72"/>
    </location>
</feature>
<gene>
    <name evidence="5" type="ORF">AJ79_01550</name>
</gene>
<dbReference type="PANTHER" id="PTHR42028">
    <property type="entry name" value="CHROMOSOME 1, WHOLE GENOME SHOTGUN SEQUENCE"/>
    <property type="match status" value="1"/>
</dbReference>
<feature type="compositionally biased region" description="Basic and acidic residues" evidence="1">
    <location>
        <begin position="38"/>
        <end position="51"/>
    </location>
</feature>
<dbReference type="AlphaFoldDB" id="A0A2B7Y702"/>
<feature type="domain" description="DUF7137" evidence="4">
    <location>
        <begin position="112"/>
        <end position="245"/>
    </location>
</feature>
<accession>A0A2B7Y702</accession>
<dbReference type="PANTHER" id="PTHR42028:SF1">
    <property type="entry name" value="YALI0E30657P"/>
    <property type="match status" value="1"/>
</dbReference>
<proteinExistence type="predicted"/>
<evidence type="ECO:0000313" key="5">
    <source>
        <dbReference type="EMBL" id="PGH16678.1"/>
    </source>
</evidence>
<feature type="signal peptide" evidence="3">
    <location>
        <begin position="1"/>
        <end position="22"/>
    </location>
</feature>
<feature type="region of interest" description="Disordered" evidence="1">
    <location>
        <begin position="38"/>
        <end position="110"/>
    </location>
</feature>
<reference evidence="5 6" key="1">
    <citation type="submission" date="2017-10" db="EMBL/GenBank/DDBJ databases">
        <title>Comparative genomics in systemic dimorphic fungi from Ajellomycetaceae.</title>
        <authorList>
            <person name="Munoz J.F."/>
            <person name="Mcewen J.G."/>
            <person name="Clay O.K."/>
            <person name="Cuomo C.A."/>
        </authorList>
    </citation>
    <scope>NUCLEOTIDE SEQUENCE [LARGE SCALE GENOMIC DNA]</scope>
    <source>
        <strain evidence="5 6">UAMH5409</strain>
    </source>
</reference>
<feature type="chain" id="PRO_5013197037" description="DUF7137 domain-containing protein" evidence="3">
    <location>
        <begin position="23"/>
        <end position="283"/>
    </location>
</feature>
<evidence type="ECO:0000256" key="1">
    <source>
        <dbReference type="SAM" id="MobiDB-lite"/>
    </source>
</evidence>
<sequence length="283" mass="31055">MRSSSQLFIFCSLLLLASYVSASFWDNKAGVAQPVAIDRRQDQEDTPKEEPSTTQESQDSTITSDPTKTSDSTETNADKTTDATTGTKAKETGTKAAKTTDKEKPTDIPFDAPVGGIEMVKPAITDGPTYIKIGTEATFKWNYTSLIATPSAVDAVAFCSRNSHTYTITSNMTVEKTAEVKWDTAQYKSQDVPLLTEEYTLMVYDNTKEPSDVPEPGHLGSFNQYRFGMYHPQDYTPRTESTCATCSAAMSDMERQALKVMFGTAMITVLSFTWFVTGIGVFG</sequence>
<keyword evidence="3" id="KW-0732">Signal</keyword>
<dbReference type="EMBL" id="PDNB01000015">
    <property type="protein sequence ID" value="PGH16678.1"/>
    <property type="molecule type" value="Genomic_DNA"/>
</dbReference>
<protein>
    <recommendedName>
        <fullName evidence="4">DUF7137 domain-containing protein</fullName>
    </recommendedName>
</protein>
<keyword evidence="6" id="KW-1185">Reference proteome</keyword>